<sequence>MASSLLRLRSRASGNFTSQRHYRIVIPTPYSQLCHIHSSSRRFKPRELANAELETPPIGAFSDRIPYTQLPTPLPIDVREHQSALRRRAMKEASKMSSEDLASSVVSSFDEAYFPTAKSVESFALLQACLSSGLIHRAHKMMCDLRQESHQRLTSMYNARGASQMDPSYVYSSTLPLWTYNSVLHAYLMQSATTQNSKESHVWLSRAWDLWDAMLRESLPRLDAKPDATTVATMALGIVHLAESNQYPNTHKDMASLLKAVRSLHISLDSVFSSSVVQTSAVPESESQQDNSQDQSADTQDSSTSAKFTVEPTKLLSYFRSAASQLGDTHALHELDDVERLLKQAEQRPDQESIASSSSDPLEGVAEVRPVLKNDVVHGEIKPFNLETLQESLAVMQDARHRVPDLYERQRWLEHSALDAARKRLQHDQAKLEELGMSPGGLQSKSLQAWMWDWCTKLEQYLTKDIAKLRQDAEQGRANTMDSQILPFLTLLPPSKMAMIVVLELMRMQGVGSVSEGVKTTRALLQIGKAIENEYHATVINQHPEVFVQARTAQNMLKDQNLVNMAMRRDLKAWQERCDEDSLETQLQKWTQTVRVRVGSYLVQHMMDVATVKRSAKDRDGELWEEEQPAFFSAYQYISGKKLGVIRLNEVVGKRLDKESVRETLHPRHLPMLVPPRPWLTHDSGGYFSVRTSAMRYKDSIEQSSYLRAASKNNGLEVVLAGLDVLGNTAWNINRKVFDVVLQVWNSGESLADLPPAETTDPEPVRPDTDDIKARGVYLQRMRQWTSNRASNHSQRCDINYKLEIARNFLGERFYFPHNMDFRGRAYPIPPHLNHIGNDLCRGLLKFADAKPLGKVGLRWLRIHLANVYGYDKASFAEREQFAIDHEEDMRDAVTNPLGGKRWWLEADDPWQCLATCFELQAALDHPEGPENFPSQLPVHQDGTCNGLQHYAALGGDLHGAKQVNLSEGDRPSDVYSGVADLVISQLDKRAEEGDVYAKMLQGKVTRKVVKQTVMTTVYGVTFVGAKNQVLRQLIDRGDIPAEDLWYAASYLAKSIMGCIGDLFKGANLIQDWLSVSARLISKSIPPERIEASTASYKPRAKVRTSASSSTRLPKEQMTSVIWTTALGLPIVQPYRKVKKYQVATAMQSVYIRDPNQNHEVNPTKQSSAFPPNFIHSLDATHMILTALECQSAGLVFASVHDSYWTHACDIETMSDIIRDTFVRLHSQDILVRLRNEFLERYKGYKIPTSSLTKASMVRAERELREAEAKAEVGALDSLSKSSDADSNGVGASVEGVAASDPKPRRRRTNEPKFVDLADVLPAIPEKGNFDVNEIKRSLYFFS</sequence>
<evidence type="ECO:0000256" key="10">
    <source>
        <dbReference type="RuleBase" id="RU003805"/>
    </source>
</evidence>
<feature type="compositionally biased region" description="Low complexity" evidence="12">
    <location>
        <begin position="284"/>
        <end position="306"/>
    </location>
</feature>
<dbReference type="Gene3D" id="1.10.1320.10">
    <property type="entry name" value="DNA-directed RNA polymerase, N-terminal domain"/>
    <property type="match status" value="1"/>
</dbReference>
<keyword evidence="6" id="KW-0809">Transit peptide</keyword>
<dbReference type="GO" id="GO:0034245">
    <property type="term" value="C:mitochondrial DNA-directed RNA polymerase complex"/>
    <property type="evidence" value="ECO:0007669"/>
    <property type="project" value="TreeGrafter"/>
</dbReference>
<dbReference type="InterPro" id="IPR043502">
    <property type="entry name" value="DNA/RNA_pol_sf"/>
</dbReference>
<dbReference type="Pfam" id="PF00940">
    <property type="entry name" value="RNA_pol"/>
    <property type="match status" value="1"/>
</dbReference>
<evidence type="ECO:0000256" key="9">
    <source>
        <dbReference type="ARBA" id="ARBA00048552"/>
    </source>
</evidence>
<proteinExistence type="inferred from homology"/>
<dbReference type="PROSITE" id="PS00900">
    <property type="entry name" value="RNA_POL_PHAGE_1"/>
    <property type="match status" value="1"/>
</dbReference>
<protein>
    <recommendedName>
        <fullName evidence="10">DNA-directed RNA polymerase</fullName>
        <ecNumber evidence="10">2.7.7.6</ecNumber>
    </recommendedName>
</protein>
<comment type="subcellular location">
    <subcellularLocation>
        <location evidence="1">Mitochondrion</location>
    </subcellularLocation>
</comment>
<dbReference type="GO" id="GO:0003899">
    <property type="term" value="F:DNA-directed RNA polymerase activity"/>
    <property type="evidence" value="ECO:0007669"/>
    <property type="project" value="UniProtKB-EC"/>
</dbReference>
<dbReference type="InterPro" id="IPR024075">
    <property type="entry name" value="DNA-dir_RNA_pol_helix_hairp_sf"/>
</dbReference>
<comment type="similarity">
    <text evidence="2 10">Belongs to the phage and mitochondrial RNA polymerase family.</text>
</comment>
<feature type="region of interest" description="Disordered" evidence="12">
    <location>
        <begin position="1279"/>
        <end position="1312"/>
    </location>
</feature>
<dbReference type="InterPro" id="IPR037159">
    <property type="entry name" value="RNA_POL_N_sf"/>
</dbReference>
<evidence type="ECO:0000256" key="11">
    <source>
        <dbReference type="SAM" id="Coils"/>
    </source>
</evidence>
<dbReference type="SMART" id="SM01311">
    <property type="entry name" value="RPOL_N"/>
    <property type="match status" value="1"/>
</dbReference>
<feature type="region of interest" description="Disordered" evidence="12">
    <location>
        <begin position="279"/>
        <end position="306"/>
    </location>
</feature>
<comment type="catalytic activity">
    <reaction evidence="9 10">
        <text>RNA(n) + a ribonucleoside 5'-triphosphate = RNA(n+1) + diphosphate</text>
        <dbReference type="Rhea" id="RHEA:21248"/>
        <dbReference type="Rhea" id="RHEA-COMP:14527"/>
        <dbReference type="Rhea" id="RHEA-COMP:17342"/>
        <dbReference type="ChEBI" id="CHEBI:33019"/>
        <dbReference type="ChEBI" id="CHEBI:61557"/>
        <dbReference type="ChEBI" id="CHEBI:140395"/>
        <dbReference type="EC" id="2.7.7.6"/>
    </reaction>
</comment>
<keyword evidence="11" id="KW-0175">Coiled coil</keyword>
<dbReference type="InterPro" id="IPR029262">
    <property type="entry name" value="RPOL_N"/>
</dbReference>
<evidence type="ECO:0000256" key="4">
    <source>
        <dbReference type="ARBA" id="ARBA00022679"/>
    </source>
</evidence>
<keyword evidence="5 10" id="KW-0548">Nucleotidyltransferase</keyword>
<dbReference type="Pfam" id="PF14700">
    <property type="entry name" value="RPOL_N"/>
    <property type="match status" value="1"/>
</dbReference>
<gene>
    <name evidence="14" type="primary">RPO41</name>
    <name evidence="14" type="ORF">MPSI1_002302</name>
</gene>
<evidence type="ECO:0000256" key="2">
    <source>
        <dbReference type="ARBA" id="ARBA00009493"/>
    </source>
</evidence>
<keyword evidence="8 10" id="KW-0804">Transcription</keyword>
<keyword evidence="15" id="KW-1185">Reference proteome</keyword>
<feature type="coiled-coil region" evidence="11">
    <location>
        <begin position="1250"/>
        <end position="1277"/>
    </location>
</feature>
<dbReference type="GO" id="GO:0001018">
    <property type="term" value="F:mitochondrial promoter sequence-specific DNA binding"/>
    <property type="evidence" value="ECO:0007669"/>
    <property type="project" value="TreeGrafter"/>
</dbReference>
<evidence type="ECO:0000259" key="13">
    <source>
        <dbReference type="SMART" id="SM01311"/>
    </source>
</evidence>
<accession>A0AAF0FBW4</accession>
<dbReference type="Proteomes" id="UP001214628">
    <property type="component" value="Chromosome 3"/>
</dbReference>
<evidence type="ECO:0000256" key="7">
    <source>
        <dbReference type="ARBA" id="ARBA00023128"/>
    </source>
</evidence>
<dbReference type="SUPFAM" id="SSF56672">
    <property type="entry name" value="DNA/RNA polymerases"/>
    <property type="match status" value="1"/>
</dbReference>
<keyword evidence="4 10" id="KW-0808">Transferase</keyword>
<evidence type="ECO:0000256" key="6">
    <source>
        <dbReference type="ARBA" id="ARBA00022946"/>
    </source>
</evidence>
<evidence type="ECO:0000313" key="15">
    <source>
        <dbReference type="Proteomes" id="UP001214628"/>
    </source>
</evidence>
<feature type="domain" description="DNA-directed RNA polymerase N-terminal" evidence="13">
    <location>
        <begin position="408"/>
        <end position="728"/>
    </location>
</feature>
<evidence type="ECO:0000313" key="14">
    <source>
        <dbReference type="EMBL" id="WFD43639.1"/>
    </source>
</evidence>
<dbReference type="EC" id="2.7.7.6" evidence="10"/>
<evidence type="ECO:0000256" key="12">
    <source>
        <dbReference type="SAM" id="MobiDB-lite"/>
    </source>
</evidence>
<dbReference type="EMBL" id="CP118377">
    <property type="protein sequence ID" value="WFD43639.1"/>
    <property type="molecule type" value="Genomic_DNA"/>
</dbReference>
<dbReference type="Gene3D" id="1.10.150.20">
    <property type="entry name" value="5' to 3' exonuclease, C-terminal subdomain"/>
    <property type="match status" value="1"/>
</dbReference>
<dbReference type="InterPro" id="IPR002092">
    <property type="entry name" value="DNA-dir_Rpol_phage-type"/>
</dbReference>
<dbReference type="PANTHER" id="PTHR10102">
    <property type="entry name" value="DNA-DIRECTED RNA POLYMERASE, MITOCHONDRIAL"/>
    <property type="match status" value="1"/>
</dbReference>
<dbReference type="Gene3D" id="1.10.287.260">
    <property type="match status" value="1"/>
</dbReference>
<reference evidence="14" key="1">
    <citation type="submission" date="2023-02" db="EMBL/GenBank/DDBJ databases">
        <title>Mating type loci evolution in Malassezia.</title>
        <authorList>
            <person name="Coelho M.A."/>
        </authorList>
    </citation>
    <scope>NUCLEOTIDE SEQUENCE</scope>
    <source>
        <strain evidence="14">CBS 14136</strain>
    </source>
</reference>
<dbReference type="FunFam" id="1.10.287.280:FF:000001">
    <property type="entry name" value="DNA-directed RNA polymerase"/>
    <property type="match status" value="1"/>
</dbReference>
<dbReference type="FunFam" id="1.10.150.20:FF:000041">
    <property type="entry name" value="DNA-directed RNA polymerase"/>
    <property type="match status" value="1"/>
</dbReference>
<evidence type="ECO:0000256" key="5">
    <source>
        <dbReference type="ARBA" id="ARBA00022695"/>
    </source>
</evidence>
<comment type="function">
    <text evidence="10">DNA-dependent RNA polymerase catalyzes the transcription of DNA into RNA using the four ribonucleoside triphosphates as substrates.</text>
</comment>
<dbReference type="InterPro" id="IPR046950">
    <property type="entry name" value="DNA-dir_Rpol_C_phage-type"/>
</dbReference>
<dbReference type="PROSITE" id="PS00489">
    <property type="entry name" value="RNA_POL_PHAGE_2"/>
    <property type="match status" value="1"/>
</dbReference>
<evidence type="ECO:0000256" key="3">
    <source>
        <dbReference type="ARBA" id="ARBA00022478"/>
    </source>
</evidence>
<keyword evidence="3 10" id="KW-0240">DNA-directed RNA polymerase</keyword>
<name>A0AAF0FBW4_9BASI</name>
<dbReference type="Gene3D" id="1.10.287.280">
    <property type="match status" value="1"/>
</dbReference>
<keyword evidence="7" id="KW-0496">Mitochondrion</keyword>
<evidence type="ECO:0000256" key="1">
    <source>
        <dbReference type="ARBA" id="ARBA00004173"/>
    </source>
</evidence>
<dbReference type="GO" id="GO:0006390">
    <property type="term" value="P:mitochondrial transcription"/>
    <property type="evidence" value="ECO:0007669"/>
    <property type="project" value="TreeGrafter"/>
</dbReference>
<dbReference type="PANTHER" id="PTHR10102:SF0">
    <property type="entry name" value="DNA-DIRECTED RNA POLYMERASE, MITOCHONDRIAL"/>
    <property type="match status" value="1"/>
</dbReference>
<evidence type="ECO:0000256" key="8">
    <source>
        <dbReference type="ARBA" id="ARBA00023163"/>
    </source>
</evidence>
<organism evidence="14 15">
    <name type="scientific">Malassezia psittaci</name>
    <dbReference type="NCBI Taxonomy" id="1821823"/>
    <lineage>
        <taxon>Eukaryota</taxon>
        <taxon>Fungi</taxon>
        <taxon>Dikarya</taxon>
        <taxon>Basidiomycota</taxon>
        <taxon>Ustilaginomycotina</taxon>
        <taxon>Malasseziomycetes</taxon>
        <taxon>Malasseziales</taxon>
        <taxon>Malasseziaceae</taxon>
        <taxon>Malassezia</taxon>
    </lineage>
</organism>